<dbReference type="Gene3D" id="1.20.1280.50">
    <property type="match status" value="1"/>
</dbReference>
<accession>A0A0U1MAV0</accession>
<feature type="region of interest" description="Disordered" evidence="1">
    <location>
        <begin position="372"/>
        <end position="395"/>
    </location>
</feature>
<dbReference type="InterPro" id="IPR036047">
    <property type="entry name" value="F-box-like_dom_sf"/>
</dbReference>
<reference evidence="3 4" key="1">
    <citation type="submission" date="2015-04" db="EMBL/GenBank/DDBJ databases">
        <authorList>
            <person name="Syromyatnikov M.Y."/>
            <person name="Popov V.N."/>
        </authorList>
    </citation>
    <scope>NUCLEOTIDE SEQUENCE [LARGE SCALE GENOMIC DNA]</scope>
    <source>
        <strain evidence="3">WF-38-12</strain>
    </source>
</reference>
<organism evidence="3 4">
    <name type="scientific">Talaromyces islandicus</name>
    <name type="common">Penicillium islandicum</name>
    <dbReference type="NCBI Taxonomy" id="28573"/>
    <lineage>
        <taxon>Eukaryota</taxon>
        <taxon>Fungi</taxon>
        <taxon>Dikarya</taxon>
        <taxon>Ascomycota</taxon>
        <taxon>Pezizomycotina</taxon>
        <taxon>Eurotiomycetes</taxon>
        <taxon>Eurotiomycetidae</taxon>
        <taxon>Eurotiales</taxon>
        <taxon>Trichocomaceae</taxon>
        <taxon>Talaromyces</taxon>
        <taxon>Talaromyces sect. Islandici</taxon>
    </lineage>
</organism>
<dbReference type="SUPFAM" id="SSF81383">
    <property type="entry name" value="F-box domain"/>
    <property type="match status" value="1"/>
</dbReference>
<evidence type="ECO:0000256" key="1">
    <source>
        <dbReference type="SAM" id="MobiDB-lite"/>
    </source>
</evidence>
<sequence length="566" mass="63113">MAPKGRLSQSNDLDEIGREEGSGASLAQLPGKSPPAACRLPRLGRPQGSLCRHDTNQICAYRMIPGGDLHGASPVASAFASLQTKQARQTALDRLLDLLQPEEWRRVYRRASKTLQRDIISCLPLELVVEITTYLHPREVLLLQRVSKQWQARLSSSAVYRPVLRSYCAPETETNLSPGGFRIFVKQRHNLETGSPCHEAVYPWLDGPDYSLDTAALDLLSFCSGKVAWVSRDKRRAFVRDLQAGTVADFMPVSRGTISKIHVSESFMFVQASGHCTVWNLATGQSTSVRIPSSSIFEINIGGSNLAMIIRSPANQHTLYSWNLIHGSLRSVDLDAIPMFTHWDEDASVITVIELDLSEESLCRFFRKRYSTTDDGPSAATPQDQTPPGQSAIHDIPPRGQHNLVLIESKLLVTKPRLGLSHGSFAIGYRYNQYLCRYGTAVTLYLGDPFLDVPIFICYRVSTDQLTVLTIDNLGGSPDDRIPSVKMSRNKLLSPEGLVYSLTWTRELKVHNVFTPSIMRRANLPVYYQDYFDGTGWLPFGNHQMYGVIGSKGIAIWSFDPDLNLK</sequence>
<evidence type="ECO:0000313" key="3">
    <source>
        <dbReference type="EMBL" id="CRG92754.1"/>
    </source>
</evidence>
<feature type="compositionally biased region" description="Polar residues" evidence="1">
    <location>
        <begin position="380"/>
        <end position="389"/>
    </location>
</feature>
<dbReference type="InterPro" id="IPR001810">
    <property type="entry name" value="F-box_dom"/>
</dbReference>
<keyword evidence="4" id="KW-1185">Reference proteome</keyword>
<dbReference type="EMBL" id="CVMT01000016">
    <property type="protein sequence ID" value="CRG92754.1"/>
    <property type="molecule type" value="Genomic_DNA"/>
</dbReference>
<evidence type="ECO:0000259" key="2">
    <source>
        <dbReference type="PROSITE" id="PS50181"/>
    </source>
</evidence>
<gene>
    <name evidence="3" type="primary">CDC4</name>
    <name evidence="3" type="ORF">PISL3812_09821</name>
</gene>
<feature type="domain" description="F-box" evidence="2">
    <location>
        <begin position="117"/>
        <end position="163"/>
    </location>
</feature>
<proteinExistence type="predicted"/>
<dbReference type="PROSITE" id="PS50181">
    <property type="entry name" value="FBOX"/>
    <property type="match status" value="1"/>
</dbReference>
<dbReference type="Pfam" id="PF12937">
    <property type="entry name" value="F-box-like"/>
    <property type="match status" value="1"/>
</dbReference>
<dbReference type="SUPFAM" id="SSF82171">
    <property type="entry name" value="DPP6 N-terminal domain-like"/>
    <property type="match status" value="1"/>
</dbReference>
<dbReference type="STRING" id="28573.A0A0U1MAV0"/>
<dbReference type="OrthoDB" id="5295250at2759"/>
<feature type="region of interest" description="Disordered" evidence="1">
    <location>
        <begin position="1"/>
        <end position="40"/>
    </location>
</feature>
<name>A0A0U1MAV0_TALIS</name>
<dbReference type="Proteomes" id="UP000054383">
    <property type="component" value="Unassembled WGS sequence"/>
</dbReference>
<evidence type="ECO:0000313" key="4">
    <source>
        <dbReference type="Proteomes" id="UP000054383"/>
    </source>
</evidence>
<dbReference type="AlphaFoldDB" id="A0A0U1MAV0"/>
<protein>
    <recommendedName>
        <fullName evidence="2">F-box domain-containing protein</fullName>
    </recommendedName>
</protein>